<evidence type="ECO:0000256" key="1">
    <source>
        <dbReference type="SAM" id="MobiDB-lite"/>
    </source>
</evidence>
<keyword evidence="3" id="KW-1185">Reference proteome</keyword>
<evidence type="ECO:0000313" key="2">
    <source>
        <dbReference type="EMBL" id="KAK3233492.1"/>
    </source>
</evidence>
<feature type="compositionally biased region" description="Pro residues" evidence="1">
    <location>
        <begin position="28"/>
        <end position="37"/>
    </location>
</feature>
<protein>
    <submittedName>
        <fullName evidence="2">Uncharacterized protein</fullName>
    </submittedName>
</protein>
<dbReference type="AlphaFoldDB" id="A0AAE0BBQ4"/>
<comment type="caution">
    <text evidence="2">The sequence shown here is derived from an EMBL/GenBank/DDBJ whole genome shotgun (WGS) entry which is preliminary data.</text>
</comment>
<dbReference type="Proteomes" id="UP001190700">
    <property type="component" value="Unassembled WGS sequence"/>
</dbReference>
<dbReference type="EMBL" id="LGRX02035696">
    <property type="protein sequence ID" value="KAK3233492.1"/>
    <property type="molecule type" value="Genomic_DNA"/>
</dbReference>
<accession>A0AAE0BBQ4</accession>
<name>A0AAE0BBQ4_9CHLO</name>
<reference evidence="2 3" key="1">
    <citation type="journal article" date="2015" name="Genome Biol. Evol.">
        <title>Comparative Genomics of a Bacterivorous Green Alga Reveals Evolutionary Causalities and Consequences of Phago-Mixotrophic Mode of Nutrition.</title>
        <authorList>
            <person name="Burns J.A."/>
            <person name="Paasch A."/>
            <person name="Narechania A."/>
            <person name="Kim E."/>
        </authorList>
    </citation>
    <scope>NUCLEOTIDE SEQUENCE [LARGE SCALE GENOMIC DNA]</scope>
    <source>
        <strain evidence="2 3">PLY_AMNH</strain>
    </source>
</reference>
<evidence type="ECO:0000313" key="3">
    <source>
        <dbReference type="Proteomes" id="UP001190700"/>
    </source>
</evidence>
<organism evidence="2 3">
    <name type="scientific">Cymbomonas tetramitiformis</name>
    <dbReference type="NCBI Taxonomy" id="36881"/>
    <lineage>
        <taxon>Eukaryota</taxon>
        <taxon>Viridiplantae</taxon>
        <taxon>Chlorophyta</taxon>
        <taxon>Pyramimonadophyceae</taxon>
        <taxon>Pyramimonadales</taxon>
        <taxon>Pyramimonadaceae</taxon>
        <taxon>Cymbomonas</taxon>
    </lineage>
</organism>
<gene>
    <name evidence="2" type="ORF">CYMTET_56215</name>
</gene>
<feature type="region of interest" description="Disordered" evidence="1">
    <location>
        <begin position="1"/>
        <end position="37"/>
    </location>
</feature>
<proteinExistence type="predicted"/>
<sequence length="103" mass="10493">MSAQSFALDRIPLAAKPAHDHPPITRWPTPPDPPPPVRALALQAPQDLAPDSAAADVVIMGFGTADPPAEAGLLATESAEAAAGTSPSTAAFNAMELDINDTD</sequence>